<organism evidence="3 4">
    <name type="scientific">Tistrella arctica</name>
    <dbReference type="NCBI Taxonomy" id="3133430"/>
    <lineage>
        <taxon>Bacteria</taxon>
        <taxon>Pseudomonadati</taxon>
        <taxon>Pseudomonadota</taxon>
        <taxon>Alphaproteobacteria</taxon>
        <taxon>Geminicoccales</taxon>
        <taxon>Geminicoccaceae</taxon>
        <taxon>Tistrella</taxon>
    </lineage>
</organism>
<dbReference type="Pfam" id="PF01970">
    <property type="entry name" value="TctA"/>
    <property type="match status" value="1"/>
</dbReference>
<dbReference type="PANTHER" id="PTHR35342">
    <property type="entry name" value="TRICARBOXYLIC TRANSPORT PROTEIN"/>
    <property type="match status" value="1"/>
</dbReference>
<evidence type="ECO:0000256" key="1">
    <source>
        <dbReference type="SAM" id="Phobius"/>
    </source>
</evidence>
<sequence length="519" mass="53446">MSFDYLWEGFSVALSAQNLLIGLIGCFLGTMIGALPAIGPINGIALLLPIAYTMGLPPESTMILLAAIYCGAEYGGRISSILLNVPGDAGAVMTALDGYPMARQGRAGEALMLSGLASFTGGMIGATGLALFAPVLAGLATGFGPAEYFVLMVFAFATLGSMMGARPVKTLIGCVLGLMLATVGLDATSGAYRFTFGEPELGDGIEFVVLVIGLFSISEALILLEKQAAGTEIIRGLGRMTARLSDIRRSIGTALRSSGIGFVVGVLPGTGASVSSAIAYMTEKRISDREGSFGKGDPRGLVAPEAANNATSCGAFVPMLTLGVPGSGTTAVMLGALMLYNIQPGPTLMTDRPEIVGGLIASLFIGNILLLALNLPLVRIFARVLTVPNWVLVPGILVLSIVGVYSTHASAFSVLLMLGIGMVGWLLRKTGFDMAPIILGFVLGRVMEVNLRNALAISGGDVGILFDSTISIVLWIAAALVAVLPLVLGRRLKRATAPDAAVADGTPGADELVATPKPR</sequence>
<feature type="transmembrane region" description="Helical" evidence="1">
    <location>
        <begin position="355"/>
        <end position="373"/>
    </location>
</feature>
<evidence type="ECO:0000313" key="3">
    <source>
        <dbReference type="EMBL" id="MEN2987506.1"/>
    </source>
</evidence>
<feature type="transmembrane region" description="Helical" evidence="1">
    <location>
        <begin position="463"/>
        <end position="488"/>
    </location>
</feature>
<protein>
    <submittedName>
        <fullName evidence="3">Tripartite tricarboxylate transporter permease</fullName>
    </submittedName>
</protein>
<name>A0ABU9YFD6_9PROT</name>
<dbReference type="RefSeq" id="WP_345936124.1">
    <property type="nucleotide sequence ID" value="NZ_JBBKTV010000021.1"/>
</dbReference>
<dbReference type="InterPro" id="IPR002823">
    <property type="entry name" value="DUF112_TM"/>
</dbReference>
<feature type="transmembrane region" description="Helical" evidence="1">
    <location>
        <begin position="322"/>
        <end position="343"/>
    </location>
</feature>
<dbReference type="PANTHER" id="PTHR35342:SF5">
    <property type="entry name" value="TRICARBOXYLIC TRANSPORT PROTEIN"/>
    <property type="match status" value="1"/>
</dbReference>
<accession>A0ABU9YFD6</accession>
<proteinExistence type="predicted"/>
<feature type="transmembrane region" description="Helical" evidence="1">
    <location>
        <begin position="204"/>
        <end position="224"/>
    </location>
</feature>
<reference evidence="3 4" key="1">
    <citation type="submission" date="2024-03" db="EMBL/GenBank/DDBJ databases">
        <title>High-quality draft genome sequencing of Tistrella sp. BH-R2-4.</title>
        <authorList>
            <person name="Dong C."/>
        </authorList>
    </citation>
    <scope>NUCLEOTIDE SEQUENCE [LARGE SCALE GENOMIC DNA]</scope>
    <source>
        <strain evidence="3 4">BH-R2-4</strain>
    </source>
</reference>
<keyword evidence="1" id="KW-1133">Transmembrane helix</keyword>
<keyword evidence="4" id="KW-1185">Reference proteome</keyword>
<feature type="domain" description="DUF112" evidence="2">
    <location>
        <begin position="19"/>
        <end position="439"/>
    </location>
</feature>
<feature type="transmembrane region" description="Helical" evidence="1">
    <location>
        <begin position="380"/>
        <end position="402"/>
    </location>
</feature>
<feature type="transmembrane region" description="Helical" evidence="1">
    <location>
        <begin position="408"/>
        <end position="427"/>
    </location>
</feature>
<dbReference type="Proteomes" id="UP001413721">
    <property type="component" value="Unassembled WGS sequence"/>
</dbReference>
<keyword evidence="1" id="KW-0812">Transmembrane</keyword>
<gene>
    <name evidence="3" type="ORF">WG926_04265</name>
</gene>
<feature type="transmembrane region" description="Helical" evidence="1">
    <location>
        <begin position="171"/>
        <end position="192"/>
    </location>
</feature>
<evidence type="ECO:0000313" key="4">
    <source>
        <dbReference type="Proteomes" id="UP001413721"/>
    </source>
</evidence>
<dbReference type="EMBL" id="JBBKTW010000002">
    <property type="protein sequence ID" value="MEN2987506.1"/>
    <property type="molecule type" value="Genomic_DNA"/>
</dbReference>
<comment type="caution">
    <text evidence="3">The sequence shown here is derived from an EMBL/GenBank/DDBJ whole genome shotgun (WGS) entry which is preliminary data.</text>
</comment>
<feature type="transmembrane region" description="Helical" evidence="1">
    <location>
        <begin position="139"/>
        <end position="159"/>
    </location>
</feature>
<feature type="transmembrane region" description="Helical" evidence="1">
    <location>
        <begin position="110"/>
        <end position="133"/>
    </location>
</feature>
<evidence type="ECO:0000259" key="2">
    <source>
        <dbReference type="Pfam" id="PF01970"/>
    </source>
</evidence>
<feature type="transmembrane region" description="Helical" evidence="1">
    <location>
        <begin position="20"/>
        <end position="48"/>
    </location>
</feature>
<keyword evidence="1" id="KW-0472">Membrane</keyword>